<reference evidence="2 3" key="1">
    <citation type="journal article" date="2016" name="Genome Biol. Evol.">
        <title>Divergent and convergent evolution of fungal pathogenicity.</title>
        <authorList>
            <person name="Shang Y."/>
            <person name="Xiao G."/>
            <person name="Zheng P."/>
            <person name="Cen K."/>
            <person name="Zhan S."/>
            <person name="Wang C."/>
        </authorList>
    </citation>
    <scope>NUCLEOTIDE SEQUENCE [LARGE SCALE GENOMIC DNA]</scope>
    <source>
        <strain evidence="2 3">RCEF 264</strain>
    </source>
</reference>
<feature type="region of interest" description="Disordered" evidence="1">
    <location>
        <begin position="1"/>
        <end position="26"/>
    </location>
</feature>
<dbReference type="AlphaFoldDB" id="A0A167MVX9"/>
<proteinExistence type="predicted"/>
<evidence type="ECO:0000313" key="3">
    <source>
        <dbReference type="Proteomes" id="UP000076874"/>
    </source>
</evidence>
<organism evidence="2 3">
    <name type="scientific">Niveomyces insectorum RCEF 264</name>
    <dbReference type="NCBI Taxonomy" id="1081102"/>
    <lineage>
        <taxon>Eukaryota</taxon>
        <taxon>Fungi</taxon>
        <taxon>Dikarya</taxon>
        <taxon>Ascomycota</taxon>
        <taxon>Pezizomycotina</taxon>
        <taxon>Sordariomycetes</taxon>
        <taxon>Hypocreomycetidae</taxon>
        <taxon>Hypocreales</taxon>
        <taxon>Cordycipitaceae</taxon>
        <taxon>Niveomyces</taxon>
    </lineage>
</organism>
<feature type="region of interest" description="Disordered" evidence="1">
    <location>
        <begin position="42"/>
        <end position="61"/>
    </location>
</feature>
<name>A0A167MVX9_9HYPO</name>
<gene>
    <name evidence="2" type="ORF">SPI_08688</name>
</gene>
<sequence>MAFGPDHHSQSMATALLSRRHASSSNERHYYRGAFKLVYSGKSSSARRDHQHTQSSGDDALNKLLLKKGGRRTVARNGDVARIPARLTTHLLSRPPVRRLLCFVWTRSSRTPYSGTRTCGVR</sequence>
<accession>A0A167MVX9</accession>
<evidence type="ECO:0000256" key="1">
    <source>
        <dbReference type="SAM" id="MobiDB-lite"/>
    </source>
</evidence>
<protein>
    <submittedName>
        <fullName evidence="2">Uncharacterized protein</fullName>
    </submittedName>
</protein>
<comment type="caution">
    <text evidence="2">The sequence shown here is derived from an EMBL/GenBank/DDBJ whole genome shotgun (WGS) entry which is preliminary data.</text>
</comment>
<dbReference type="Proteomes" id="UP000076874">
    <property type="component" value="Unassembled WGS sequence"/>
</dbReference>
<dbReference type="EMBL" id="AZHD01000022">
    <property type="protein sequence ID" value="OAA54817.1"/>
    <property type="molecule type" value="Genomic_DNA"/>
</dbReference>
<evidence type="ECO:0000313" key="2">
    <source>
        <dbReference type="EMBL" id="OAA54817.1"/>
    </source>
</evidence>
<keyword evidence="3" id="KW-1185">Reference proteome</keyword>